<evidence type="ECO:0000313" key="8">
    <source>
        <dbReference type="Proteomes" id="UP000728032"/>
    </source>
</evidence>
<evidence type="ECO:0000256" key="4">
    <source>
        <dbReference type="ARBA" id="ARBA00022989"/>
    </source>
</evidence>
<proteinExistence type="predicted"/>
<protein>
    <recommendedName>
        <fullName evidence="9">Transmembrane protein 199</fullName>
    </recommendedName>
</protein>
<dbReference type="GO" id="GO:0005789">
    <property type="term" value="C:endoplasmic reticulum membrane"/>
    <property type="evidence" value="ECO:0007669"/>
    <property type="project" value="UniProtKB-SubCell"/>
</dbReference>
<evidence type="ECO:0008006" key="9">
    <source>
        <dbReference type="Google" id="ProtNLM"/>
    </source>
</evidence>
<feature type="transmembrane region" description="Helical" evidence="6">
    <location>
        <begin position="154"/>
        <end position="175"/>
    </location>
</feature>
<organism evidence="7">
    <name type="scientific">Oppiella nova</name>
    <dbReference type="NCBI Taxonomy" id="334625"/>
    <lineage>
        <taxon>Eukaryota</taxon>
        <taxon>Metazoa</taxon>
        <taxon>Ecdysozoa</taxon>
        <taxon>Arthropoda</taxon>
        <taxon>Chelicerata</taxon>
        <taxon>Arachnida</taxon>
        <taxon>Acari</taxon>
        <taxon>Acariformes</taxon>
        <taxon>Sarcoptiformes</taxon>
        <taxon>Oribatida</taxon>
        <taxon>Brachypylina</taxon>
        <taxon>Oppioidea</taxon>
        <taxon>Oppiidae</taxon>
        <taxon>Oppiella</taxon>
    </lineage>
</organism>
<dbReference type="AlphaFoldDB" id="A0A7R9QEL9"/>
<evidence type="ECO:0000256" key="5">
    <source>
        <dbReference type="ARBA" id="ARBA00023136"/>
    </source>
</evidence>
<evidence type="ECO:0000256" key="6">
    <source>
        <dbReference type="SAM" id="Phobius"/>
    </source>
</evidence>
<dbReference type="Proteomes" id="UP000728032">
    <property type="component" value="Unassembled WGS sequence"/>
</dbReference>
<keyword evidence="8" id="KW-1185">Reference proteome</keyword>
<dbReference type="InterPro" id="IPR021013">
    <property type="entry name" value="ATPase_Vma12"/>
</dbReference>
<accession>A0A7R9QEL9</accession>
<evidence type="ECO:0000256" key="2">
    <source>
        <dbReference type="ARBA" id="ARBA00022692"/>
    </source>
</evidence>
<dbReference type="PANTHER" id="PTHR31394">
    <property type="entry name" value="TRANSMEMBRANE PROTEIN 199"/>
    <property type="match status" value="1"/>
</dbReference>
<sequence>MINGFPNQKMDPRVCMYRLGNKTRKTVNKALDTDCGDSDVLNESVAELKKVMDTEDDNKQLFSYDSLSLIHKCLQRIDTNYELYFYQLLDECRVVLPQSRKNKELEDRLLDLNCKQSSRDYKSMTSSVSVGSSPSKETPEVSFGSEFREMRPTLIAVINAFVTIGGTFLFCYKAVEYSLPEPHVSTQVLSGLFGALIVAVAEMYFLVRII</sequence>
<dbReference type="PANTHER" id="PTHR31394:SF1">
    <property type="entry name" value="TRANSMEMBRANE PROTEIN 199"/>
    <property type="match status" value="1"/>
</dbReference>
<dbReference type="OrthoDB" id="19981at2759"/>
<dbReference type="GO" id="GO:0070072">
    <property type="term" value="P:vacuolar proton-transporting V-type ATPase complex assembly"/>
    <property type="evidence" value="ECO:0007669"/>
    <property type="project" value="InterPro"/>
</dbReference>
<reference evidence="7" key="1">
    <citation type="submission" date="2020-11" db="EMBL/GenBank/DDBJ databases">
        <authorList>
            <person name="Tran Van P."/>
        </authorList>
    </citation>
    <scope>NUCLEOTIDE SEQUENCE</scope>
</reference>
<evidence type="ECO:0000313" key="7">
    <source>
        <dbReference type="EMBL" id="CAD7643038.1"/>
    </source>
</evidence>
<evidence type="ECO:0000256" key="1">
    <source>
        <dbReference type="ARBA" id="ARBA00004477"/>
    </source>
</evidence>
<evidence type="ECO:0000256" key="3">
    <source>
        <dbReference type="ARBA" id="ARBA00022824"/>
    </source>
</evidence>
<keyword evidence="2 6" id="KW-0812">Transmembrane</keyword>
<dbReference type="EMBL" id="CAJPVJ010001242">
    <property type="protein sequence ID" value="CAG2164370.1"/>
    <property type="molecule type" value="Genomic_DNA"/>
</dbReference>
<dbReference type="EMBL" id="OC916067">
    <property type="protein sequence ID" value="CAD7643038.1"/>
    <property type="molecule type" value="Genomic_DNA"/>
</dbReference>
<gene>
    <name evidence="7" type="ORF">ONB1V03_LOCUS3926</name>
</gene>
<keyword evidence="5 6" id="KW-0472">Membrane</keyword>
<keyword evidence="3" id="KW-0256">Endoplasmic reticulum</keyword>
<comment type="subcellular location">
    <subcellularLocation>
        <location evidence="1">Endoplasmic reticulum membrane</location>
        <topology evidence="1">Multi-pass membrane protein</topology>
    </subcellularLocation>
</comment>
<name>A0A7R9QEL9_9ACAR</name>
<keyword evidence="4 6" id="KW-1133">Transmembrane helix</keyword>
<feature type="transmembrane region" description="Helical" evidence="6">
    <location>
        <begin position="187"/>
        <end position="207"/>
    </location>
</feature>
<dbReference type="Pfam" id="PF11712">
    <property type="entry name" value="Vma12"/>
    <property type="match status" value="1"/>
</dbReference>